<dbReference type="Proteomes" id="UP000016536">
    <property type="component" value="Unassembled WGS sequence"/>
</dbReference>
<evidence type="ECO:0000313" key="3">
    <source>
        <dbReference type="Proteomes" id="UP000016536"/>
    </source>
</evidence>
<name>U1S190_9ACTO</name>
<evidence type="ECO:0000313" key="2">
    <source>
        <dbReference type="EMBL" id="ERH24402.1"/>
    </source>
</evidence>
<dbReference type="EMBL" id="AWSE01000062">
    <property type="protein sequence ID" value="ERH24402.1"/>
    <property type="molecule type" value="Genomic_DNA"/>
</dbReference>
<protein>
    <submittedName>
        <fullName evidence="2">Uncharacterized protein</fullName>
    </submittedName>
</protein>
<comment type="caution">
    <text evidence="2">The sequence shown here is derived from an EMBL/GenBank/DDBJ whole genome shotgun (WGS) entry which is preliminary data.</text>
</comment>
<sequence length="61" mass="6894">MLDVLSRMSRISPALDRHRYIVERLRKGPRRYGGVMPDRDGSGKDRAASIDNRGILGRMPA</sequence>
<feature type="compositionally biased region" description="Basic and acidic residues" evidence="1">
    <location>
        <begin position="37"/>
        <end position="48"/>
    </location>
</feature>
<keyword evidence="3" id="KW-1185">Reference proteome</keyword>
<dbReference type="HOGENOM" id="CLU_2912060_0_0_11"/>
<organism evidence="2 3">
    <name type="scientific">Actinomyces johnsonii F0542</name>
    <dbReference type="NCBI Taxonomy" id="1321818"/>
    <lineage>
        <taxon>Bacteria</taxon>
        <taxon>Bacillati</taxon>
        <taxon>Actinomycetota</taxon>
        <taxon>Actinomycetes</taxon>
        <taxon>Actinomycetales</taxon>
        <taxon>Actinomycetaceae</taxon>
        <taxon>Actinomyces</taxon>
    </lineage>
</organism>
<evidence type="ECO:0000256" key="1">
    <source>
        <dbReference type="SAM" id="MobiDB-lite"/>
    </source>
</evidence>
<reference evidence="2 3" key="1">
    <citation type="submission" date="2013-08" db="EMBL/GenBank/DDBJ databases">
        <authorList>
            <person name="Weinstock G."/>
            <person name="Sodergren E."/>
            <person name="Wylie T."/>
            <person name="Fulton L."/>
            <person name="Fulton R."/>
            <person name="Fronick C."/>
            <person name="O'Laughlin M."/>
            <person name="Godfrey J."/>
            <person name="Miner T."/>
            <person name="Herter B."/>
            <person name="Appelbaum E."/>
            <person name="Cordes M."/>
            <person name="Lek S."/>
            <person name="Wollam A."/>
            <person name="Pepin K.H."/>
            <person name="Palsikar V.B."/>
            <person name="Mitreva M."/>
            <person name="Wilson R.K."/>
        </authorList>
    </citation>
    <scope>NUCLEOTIDE SEQUENCE [LARGE SCALE GENOMIC DNA]</scope>
    <source>
        <strain evidence="2 3">F0542</strain>
    </source>
</reference>
<dbReference type="AlphaFoldDB" id="U1S190"/>
<accession>U1S190</accession>
<proteinExistence type="predicted"/>
<gene>
    <name evidence="2" type="ORF">HMPREF1979_01258</name>
</gene>
<feature type="region of interest" description="Disordered" evidence="1">
    <location>
        <begin position="31"/>
        <end position="61"/>
    </location>
</feature>